<dbReference type="PANTHER" id="PTHR19879:SF9">
    <property type="entry name" value="TRANSCRIPTION INITIATION FACTOR TFIID SUBUNIT 5"/>
    <property type="match status" value="1"/>
</dbReference>
<feature type="repeat" description="WD" evidence="1">
    <location>
        <begin position="39"/>
        <end position="73"/>
    </location>
</feature>
<dbReference type="Pfam" id="PF00400">
    <property type="entry name" value="WD40"/>
    <property type="match status" value="2"/>
</dbReference>
<evidence type="ECO:0000313" key="3">
    <source>
        <dbReference type="Proteomes" id="UP000229278"/>
    </source>
</evidence>
<sequence length="149" mass="16525">MGCINSVTFSPNGQQILTGWNNFDHFAVLWDTQGNKLKEFAHSDDVNSVSFSPNGQQILTGSNDKTAKLYNLKPFQFPVKTRQYSGSLTSDEVATMARLGMKVRYEKEEKAHAISVVDILFEIEKFADGNKAFTEIVNQMGVNGNLVGV</sequence>
<name>A0A2G6PEE1_9GAMM</name>
<dbReference type="PROSITE" id="PS50294">
    <property type="entry name" value="WD_REPEATS_REGION"/>
    <property type="match status" value="1"/>
</dbReference>
<evidence type="ECO:0000256" key="1">
    <source>
        <dbReference type="PROSITE-ProRule" id="PRU00221"/>
    </source>
</evidence>
<organism evidence="2 3">
    <name type="scientific">Candidatus Contendibacter odensensis</name>
    <dbReference type="NCBI Taxonomy" id="1400860"/>
    <lineage>
        <taxon>Bacteria</taxon>
        <taxon>Pseudomonadati</taxon>
        <taxon>Pseudomonadota</taxon>
        <taxon>Gammaproteobacteria</taxon>
        <taxon>Candidatus Competibacteraceae</taxon>
        <taxon>Candidatus Contendibacter</taxon>
    </lineage>
</organism>
<dbReference type="EMBL" id="PDTV01000011">
    <property type="protein sequence ID" value="PIE82905.1"/>
    <property type="molecule type" value="Genomic_DNA"/>
</dbReference>
<dbReference type="PANTHER" id="PTHR19879">
    <property type="entry name" value="TRANSCRIPTION INITIATION FACTOR TFIID"/>
    <property type="match status" value="1"/>
</dbReference>
<dbReference type="Proteomes" id="UP000229278">
    <property type="component" value="Unassembled WGS sequence"/>
</dbReference>
<evidence type="ECO:0000313" key="2">
    <source>
        <dbReference type="EMBL" id="PIE82905.1"/>
    </source>
</evidence>
<reference evidence="2 3" key="1">
    <citation type="submission" date="2017-10" db="EMBL/GenBank/DDBJ databases">
        <title>Novel microbial diversity and functional potential in the marine mammal oral microbiome.</title>
        <authorList>
            <person name="Dudek N.K."/>
            <person name="Sun C.L."/>
            <person name="Burstein D."/>
            <person name="Kantor R.S."/>
            <person name="Aliaga Goltsman D.S."/>
            <person name="Bik E.M."/>
            <person name="Thomas B.C."/>
            <person name="Banfield J.F."/>
            <person name="Relman D.A."/>
        </authorList>
    </citation>
    <scope>NUCLEOTIDE SEQUENCE [LARGE SCALE GENOMIC DNA]</scope>
    <source>
        <strain evidence="2">DOLJORAL78_50_517</strain>
    </source>
</reference>
<accession>A0A2G6PEE1</accession>
<dbReference type="AlphaFoldDB" id="A0A2G6PEE1"/>
<dbReference type="PROSITE" id="PS50082">
    <property type="entry name" value="WD_REPEATS_2"/>
    <property type="match status" value="1"/>
</dbReference>
<protein>
    <submittedName>
        <fullName evidence="2">Uncharacterized protein</fullName>
    </submittedName>
</protein>
<gene>
    <name evidence="2" type="ORF">CSA09_04780</name>
</gene>
<comment type="caution">
    <text evidence="2">The sequence shown here is derived from an EMBL/GenBank/DDBJ whole genome shotgun (WGS) entry which is preliminary data.</text>
</comment>
<dbReference type="Gene3D" id="2.130.10.10">
    <property type="entry name" value="YVTN repeat-like/Quinoprotein amine dehydrogenase"/>
    <property type="match status" value="1"/>
</dbReference>
<keyword evidence="1" id="KW-0853">WD repeat</keyword>
<dbReference type="SMART" id="SM00320">
    <property type="entry name" value="WD40"/>
    <property type="match status" value="1"/>
</dbReference>
<proteinExistence type="predicted"/>
<dbReference type="SUPFAM" id="SSF50978">
    <property type="entry name" value="WD40 repeat-like"/>
    <property type="match status" value="1"/>
</dbReference>
<dbReference type="InterPro" id="IPR001680">
    <property type="entry name" value="WD40_rpt"/>
</dbReference>
<dbReference type="InterPro" id="IPR015943">
    <property type="entry name" value="WD40/YVTN_repeat-like_dom_sf"/>
</dbReference>
<dbReference type="InterPro" id="IPR036322">
    <property type="entry name" value="WD40_repeat_dom_sf"/>
</dbReference>